<sequence length="176" mass="18962">MEARTSPVEQYDVEPVRFAAATKFIFAAGMAVTTAAFGMPTNIASTELPRTVTSGLIAPTPVLAAPSLTTDALIRRIRDRAALTWDQIARLFGVSRRSVHHWASGENMSAHNIELLSQLYALVTKVDAGDPVQTRTSLFTPEESGISPVETFKQRVSAVSRPNPEPATKDALLGAE</sequence>
<gene>
    <name evidence="2" type="ORF">ACFPJ4_11880</name>
</gene>
<comment type="caution">
    <text evidence="2">The sequence shown here is derived from an EMBL/GenBank/DDBJ whole genome shotgun (WGS) entry which is preliminary data.</text>
</comment>
<dbReference type="InterPro" id="IPR001387">
    <property type="entry name" value="Cro/C1-type_HTH"/>
</dbReference>
<dbReference type="Proteomes" id="UP001596039">
    <property type="component" value="Unassembled WGS sequence"/>
</dbReference>
<organism evidence="2 3">
    <name type="scientific">Lysinimonas soli</name>
    <dbReference type="NCBI Taxonomy" id="1074233"/>
    <lineage>
        <taxon>Bacteria</taxon>
        <taxon>Bacillati</taxon>
        <taxon>Actinomycetota</taxon>
        <taxon>Actinomycetes</taxon>
        <taxon>Micrococcales</taxon>
        <taxon>Microbacteriaceae</taxon>
        <taxon>Lysinimonas</taxon>
    </lineage>
</organism>
<keyword evidence="3" id="KW-1185">Reference proteome</keyword>
<dbReference type="EMBL" id="JBHSMG010000003">
    <property type="protein sequence ID" value="MFC5502939.1"/>
    <property type="molecule type" value="Genomic_DNA"/>
</dbReference>
<evidence type="ECO:0000313" key="3">
    <source>
        <dbReference type="Proteomes" id="UP001596039"/>
    </source>
</evidence>
<evidence type="ECO:0000313" key="2">
    <source>
        <dbReference type="EMBL" id="MFC5502939.1"/>
    </source>
</evidence>
<dbReference type="InterPro" id="IPR010982">
    <property type="entry name" value="Lambda_DNA-bd_dom_sf"/>
</dbReference>
<protein>
    <submittedName>
        <fullName evidence="2">Helix-turn-helix domain-containing protein</fullName>
    </submittedName>
</protein>
<dbReference type="RefSeq" id="WP_386740657.1">
    <property type="nucleotide sequence ID" value="NZ_JBHSMG010000003.1"/>
</dbReference>
<reference evidence="3" key="1">
    <citation type="journal article" date="2019" name="Int. J. Syst. Evol. Microbiol.">
        <title>The Global Catalogue of Microorganisms (GCM) 10K type strain sequencing project: providing services to taxonomists for standard genome sequencing and annotation.</title>
        <authorList>
            <consortium name="The Broad Institute Genomics Platform"/>
            <consortium name="The Broad Institute Genome Sequencing Center for Infectious Disease"/>
            <person name="Wu L."/>
            <person name="Ma J."/>
        </authorList>
    </citation>
    <scope>NUCLEOTIDE SEQUENCE [LARGE SCALE GENOMIC DNA]</scope>
    <source>
        <strain evidence="3">CGMCC 4.6997</strain>
    </source>
</reference>
<feature type="region of interest" description="Disordered" evidence="1">
    <location>
        <begin position="155"/>
        <end position="176"/>
    </location>
</feature>
<dbReference type="SUPFAM" id="SSF47413">
    <property type="entry name" value="lambda repressor-like DNA-binding domains"/>
    <property type="match status" value="1"/>
</dbReference>
<dbReference type="Gene3D" id="1.10.260.40">
    <property type="entry name" value="lambda repressor-like DNA-binding domains"/>
    <property type="match status" value="1"/>
</dbReference>
<name>A0ABW0NTR3_9MICO</name>
<proteinExistence type="predicted"/>
<dbReference type="CDD" id="cd00093">
    <property type="entry name" value="HTH_XRE"/>
    <property type="match status" value="1"/>
</dbReference>
<evidence type="ECO:0000256" key="1">
    <source>
        <dbReference type="SAM" id="MobiDB-lite"/>
    </source>
</evidence>
<accession>A0ABW0NTR3</accession>